<dbReference type="Pfam" id="PF13144">
    <property type="entry name" value="ChapFlgA"/>
    <property type="match status" value="1"/>
</dbReference>
<evidence type="ECO:0000313" key="3">
    <source>
        <dbReference type="Proteomes" id="UP000006431"/>
    </source>
</evidence>
<sequence length="298" mass="34211">MLNCAKSVDMLTKFIFFILLSTILSANNIIQSTYYVNSNDIYLSHIIKDAPSNKQIYKIKPGKYTKRVRSKDLLKTLKKHGYRDFSAKSMYVKFIKKSPIDTSKIALYIKEYYLNNYDQIDIKEIKVESRGYIATLPKNYSIEIRKKNYLSKSGIVNIKTSDNKKIFFNYTINANILIYLSNKKINRDTELSPLNTVKKSILLDNFMAKPIQNIDSNALQGKHNIKKDEVITTRDVEILSVVKRDSFIDVSLNSKNMSISFSAKALQDGKLGDTITVQKSSGKRLKVRVTGKNRAEMR</sequence>
<keyword evidence="2" id="KW-0282">Flagellum</keyword>
<dbReference type="Gene3D" id="2.30.30.760">
    <property type="match status" value="1"/>
</dbReference>
<dbReference type="eggNOG" id="COG1261">
    <property type="taxonomic scope" value="Bacteria"/>
</dbReference>
<evidence type="ECO:0000259" key="1">
    <source>
        <dbReference type="Pfam" id="PF13144"/>
    </source>
</evidence>
<dbReference type="PANTHER" id="PTHR36307">
    <property type="entry name" value="FLAGELLA BASAL BODY P-RING FORMATION PROTEIN FLGA"/>
    <property type="match status" value="1"/>
</dbReference>
<feature type="domain" description="Flagella basal body P-ring formation protein FlgA SAF" evidence="1">
    <location>
        <begin position="179"/>
        <end position="296"/>
    </location>
</feature>
<keyword evidence="2" id="KW-0969">Cilium</keyword>
<comment type="caution">
    <text evidence="2">The sequence shown here is derived from an EMBL/GenBank/DDBJ whole genome shotgun (WGS) entry which is preliminary data.</text>
</comment>
<keyword evidence="3" id="KW-1185">Reference proteome</keyword>
<keyword evidence="2" id="KW-0966">Cell projection</keyword>
<dbReference type="NCBIfam" id="TIGR03170">
    <property type="entry name" value="flgA_cterm"/>
    <property type="match status" value="1"/>
</dbReference>
<name>H1FSP2_SULGG</name>
<evidence type="ECO:0000313" key="2">
    <source>
        <dbReference type="EMBL" id="EHP31160.1"/>
    </source>
</evidence>
<gene>
    <name evidence="2" type="primary">flgA</name>
    <name evidence="2" type="ORF">SMGD1_2638</name>
</gene>
<organism evidence="2 3">
    <name type="scientific">Sulfurimonas gotlandica (strain DSM 19862 / JCM 16533 / GD1)</name>
    <dbReference type="NCBI Taxonomy" id="929558"/>
    <lineage>
        <taxon>Bacteria</taxon>
        <taxon>Pseudomonadati</taxon>
        <taxon>Campylobacterota</taxon>
        <taxon>Epsilonproteobacteria</taxon>
        <taxon>Campylobacterales</taxon>
        <taxon>Sulfurimonadaceae</taxon>
        <taxon>Sulfurimonas</taxon>
    </lineage>
</organism>
<dbReference type="EMBL" id="AFRZ01000001">
    <property type="protein sequence ID" value="EHP31160.1"/>
    <property type="molecule type" value="Genomic_DNA"/>
</dbReference>
<dbReference type="PATRIC" id="fig|929558.5.peg.2627"/>
<dbReference type="InterPro" id="IPR017585">
    <property type="entry name" value="SAF_FlgA"/>
</dbReference>
<dbReference type="STRING" id="929558.SMGD1_2638"/>
<dbReference type="PANTHER" id="PTHR36307:SF1">
    <property type="entry name" value="FLAGELLA BASAL BODY P-RING FORMATION PROTEIN FLGA"/>
    <property type="match status" value="1"/>
</dbReference>
<dbReference type="InterPro" id="IPR039246">
    <property type="entry name" value="Flagellar_FlgA"/>
</dbReference>
<dbReference type="HOGENOM" id="CLU_956232_0_0_7"/>
<dbReference type="OrthoDB" id="5334081at2"/>
<dbReference type="Proteomes" id="UP000006431">
    <property type="component" value="Unassembled WGS sequence"/>
</dbReference>
<dbReference type="GO" id="GO:0044780">
    <property type="term" value="P:bacterial-type flagellum assembly"/>
    <property type="evidence" value="ECO:0007669"/>
    <property type="project" value="InterPro"/>
</dbReference>
<protein>
    <submittedName>
        <fullName evidence="2">Flagellar basal body P-ring biosynthesis protein FlgA</fullName>
    </submittedName>
</protein>
<accession>H1FSP2</accession>
<proteinExistence type="predicted"/>
<reference evidence="2 3" key="1">
    <citation type="journal article" date="2012" name="Proc. Natl. Acad. Sci. U.S.A.">
        <title>Genome and physiology of a model Epsilonproteobacterium responsible for sulfide detoxification in marine oxygen depletion zones.</title>
        <authorList>
            <person name="Grote J."/>
            <person name="Schott T."/>
            <person name="Bruckner C.G."/>
            <person name="Glockner F.O."/>
            <person name="Jost G."/>
            <person name="Teeling H."/>
            <person name="Labrenz M."/>
            <person name="Jurgens K."/>
        </authorList>
    </citation>
    <scope>NUCLEOTIDE SEQUENCE [LARGE SCALE GENOMIC DNA]</scope>
    <source>
        <strain evidence="2 3">GD1</strain>
    </source>
</reference>
<dbReference type="AlphaFoldDB" id="H1FSP2"/>